<accession>A0A845REV4</accession>
<organism evidence="1 2">
    <name type="scientific">Anaerotruncus colihominis</name>
    <dbReference type="NCBI Taxonomy" id="169435"/>
    <lineage>
        <taxon>Bacteria</taxon>
        <taxon>Bacillati</taxon>
        <taxon>Bacillota</taxon>
        <taxon>Clostridia</taxon>
        <taxon>Eubacteriales</taxon>
        <taxon>Oscillospiraceae</taxon>
        <taxon>Anaerotruncus</taxon>
    </lineage>
</organism>
<gene>
    <name evidence="1" type="ORF">D3Z39_00500</name>
</gene>
<name>A0A845REV4_9FIRM</name>
<reference evidence="1 2" key="1">
    <citation type="submission" date="2018-08" db="EMBL/GenBank/DDBJ databases">
        <title>Murine metabolic-syndrome-specific gut microbial biobank.</title>
        <authorList>
            <person name="Liu C."/>
        </authorList>
    </citation>
    <scope>NUCLEOTIDE SEQUENCE [LARGE SCALE GENOMIC DNA]</scope>
    <source>
        <strain evidence="1 2">X69</strain>
    </source>
</reference>
<proteinExistence type="predicted"/>
<sequence>MLPFLWPLNEQDAAPTGAASCLLHKIAGCISALFLPCQIDARPFFGYNKNSCATARGAGGHVPIQEAPSWKQPGWPIFYRLFRDL</sequence>
<protein>
    <submittedName>
        <fullName evidence="1">Uncharacterized protein</fullName>
    </submittedName>
</protein>
<evidence type="ECO:0000313" key="1">
    <source>
        <dbReference type="EMBL" id="NBI77365.1"/>
    </source>
</evidence>
<dbReference type="Proteomes" id="UP000446348">
    <property type="component" value="Unassembled WGS sequence"/>
</dbReference>
<evidence type="ECO:0000313" key="2">
    <source>
        <dbReference type="Proteomes" id="UP000446348"/>
    </source>
</evidence>
<dbReference type="EMBL" id="QXWZ01000001">
    <property type="protein sequence ID" value="NBI77365.1"/>
    <property type="molecule type" value="Genomic_DNA"/>
</dbReference>
<comment type="caution">
    <text evidence="1">The sequence shown here is derived from an EMBL/GenBank/DDBJ whole genome shotgun (WGS) entry which is preliminary data.</text>
</comment>
<dbReference type="AlphaFoldDB" id="A0A845REV4"/>